<dbReference type="Gene3D" id="4.10.240.10">
    <property type="entry name" value="Zn(2)-C6 fungal-type DNA-binding domain"/>
    <property type="match status" value="1"/>
</dbReference>
<dbReference type="PROSITE" id="PS00463">
    <property type="entry name" value="ZN2_CY6_FUNGAL_1"/>
    <property type="match status" value="1"/>
</dbReference>
<sequence length="413" mass="46324">MFNETRSRPRWHNLHEHETHSIPPPRLPQLQQHFVRTVPDVASHQSPFSGSPSHTPFNGAVLESAATLKDRLSLGIGPKIWTGQDFLPRFLRVAELPGEGTCYFYDDGTHCKAVIDGEAVNPYWGVTKAGKPRKRLAIACITCREKKIKCDPEYPRCVQCEKFGRLCRFKNAPRGGSNNGTSAADSDTELEYHRQSEFASSGRPLRSVDTSPRLAFHAHLDSNQSPRAIMPRPLSSTGLSCSGNDYITSRKRRSDYDHYTTSPYHGRSSPFSNRSPTFLDVSRGDNNILPLPYGCGNAAGSSPQSSQLPPPPSSHPRSQEPYFAYSQHAQHAQRTPPPMSPEQQHAPRSRVAPSTPPTEYDHRHRYAYPHRHDHPHSQPASPSKLDMPRAFLPPPRSTPELPRVHDNVARRPW</sequence>
<feature type="compositionally biased region" description="Polar residues" evidence="6">
    <location>
        <begin position="259"/>
        <end position="276"/>
    </location>
</feature>
<organism evidence="8 9">
    <name type="scientific">Sporothrix epigloea</name>
    <dbReference type="NCBI Taxonomy" id="1892477"/>
    <lineage>
        <taxon>Eukaryota</taxon>
        <taxon>Fungi</taxon>
        <taxon>Dikarya</taxon>
        <taxon>Ascomycota</taxon>
        <taxon>Pezizomycotina</taxon>
        <taxon>Sordariomycetes</taxon>
        <taxon>Sordariomycetidae</taxon>
        <taxon>Ophiostomatales</taxon>
        <taxon>Ophiostomataceae</taxon>
        <taxon>Sporothrix</taxon>
    </lineage>
</organism>
<dbReference type="Proteomes" id="UP001642501">
    <property type="component" value="Unassembled WGS sequence"/>
</dbReference>
<evidence type="ECO:0000313" key="8">
    <source>
        <dbReference type="EMBL" id="CAK7274040.1"/>
    </source>
</evidence>
<feature type="region of interest" description="Disordered" evidence="6">
    <location>
        <begin position="1"/>
        <end position="27"/>
    </location>
</feature>
<dbReference type="PANTHER" id="PTHR47338">
    <property type="entry name" value="ZN(II)2CYS6 TRANSCRIPTION FACTOR (EUROFUNG)-RELATED"/>
    <property type="match status" value="1"/>
</dbReference>
<evidence type="ECO:0000259" key="7">
    <source>
        <dbReference type="PROSITE" id="PS50048"/>
    </source>
</evidence>
<accession>A0ABP0E0E6</accession>
<dbReference type="InterPro" id="IPR036864">
    <property type="entry name" value="Zn2-C6_fun-type_DNA-bd_sf"/>
</dbReference>
<evidence type="ECO:0000313" key="9">
    <source>
        <dbReference type="Proteomes" id="UP001642501"/>
    </source>
</evidence>
<gene>
    <name evidence="8" type="ORF">SEPCBS57363_005957</name>
</gene>
<dbReference type="CDD" id="cd00067">
    <property type="entry name" value="GAL4"/>
    <property type="match status" value="1"/>
</dbReference>
<dbReference type="Pfam" id="PF00172">
    <property type="entry name" value="Zn_clus"/>
    <property type="match status" value="1"/>
</dbReference>
<dbReference type="InterPro" id="IPR001138">
    <property type="entry name" value="Zn2Cys6_DnaBD"/>
</dbReference>
<feature type="domain" description="Zn(2)-C6 fungal-type" evidence="7">
    <location>
        <begin position="139"/>
        <end position="169"/>
    </location>
</feature>
<protein>
    <recommendedName>
        <fullName evidence="7">Zn(2)-C6 fungal-type domain-containing protein</fullName>
    </recommendedName>
</protein>
<keyword evidence="2" id="KW-0479">Metal-binding</keyword>
<feature type="region of interest" description="Disordered" evidence="6">
    <location>
        <begin position="218"/>
        <end position="413"/>
    </location>
</feature>
<dbReference type="SUPFAM" id="SSF57701">
    <property type="entry name" value="Zn2/Cys6 DNA-binding domain"/>
    <property type="match status" value="1"/>
</dbReference>
<evidence type="ECO:0000256" key="5">
    <source>
        <dbReference type="ARBA" id="ARBA00023242"/>
    </source>
</evidence>
<reference evidence="8 9" key="1">
    <citation type="submission" date="2024-01" db="EMBL/GenBank/DDBJ databases">
        <authorList>
            <person name="Allen C."/>
            <person name="Tagirdzhanova G."/>
        </authorList>
    </citation>
    <scope>NUCLEOTIDE SEQUENCE [LARGE SCALE GENOMIC DNA]</scope>
    <source>
        <strain evidence="8 9">CBS 573.63</strain>
    </source>
</reference>
<keyword evidence="9" id="KW-1185">Reference proteome</keyword>
<evidence type="ECO:0000256" key="3">
    <source>
        <dbReference type="ARBA" id="ARBA00023015"/>
    </source>
</evidence>
<evidence type="ECO:0000256" key="2">
    <source>
        <dbReference type="ARBA" id="ARBA00022723"/>
    </source>
</evidence>
<keyword evidence="4" id="KW-0804">Transcription</keyword>
<feature type="compositionally biased region" description="Basic and acidic residues" evidence="6">
    <location>
        <begin position="402"/>
        <end position="413"/>
    </location>
</feature>
<evidence type="ECO:0000256" key="6">
    <source>
        <dbReference type="SAM" id="MobiDB-lite"/>
    </source>
</evidence>
<feature type="region of interest" description="Disordered" evidence="6">
    <location>
        <begin position="176"/>
        <end position="206"/>
    </location>
</feature>
<dbReference type="EMBL" id="CAWUOM010000153">
    <property type="protein sequence ID" value="CAK7274040.1"/>
    <property type="molecule type" value="Genomic_DNA"/>
</dbReference>
<evidence type="ECO:0000256" key="4">
    <source>
        <dbReference type="ARBA" id="ARBA00023163"/>
    </source>
</evidence>
<comment type="caution">
    <text evidence="8">The sequence shown here is derived from an EMBL/GenBank/DDBJ whole genome shotgun (WGS) entry which is preliminary data.</text>
</comment>
<comment type="subcellular location">
    <subcellularLocation>
        <location evidence="1">Nucleus</location>
    </subcellularLocation>
</comment>
<evidence type="ECO:0000256" key="1">
    <source>
        <dbReference type="ARBA" id="ARBA00004123"/>
    </source>
</evidence>
<dbReference type="InterPro" id="IPR050815">
    <property type="entry name" value="TF_fung"/>
</dbReference>
<keyword evidence="5" id="KW-0539">Nucleus</keyword>
<keyword evidence="3" id="KW-0805">Transcription regulation</keyword>
<dbReference type="SMART" id="SM00066">
    <property type="entry name" value="GAL4"/>
    <property type="match status" value="1"/>
</dbReference>
<dbReference type="PANTHER" id="PTHR47338:SF11">
    <property type="entry name" value="ZN(II)2CYS6 TRANSCRIPTION FACTOR (EUROFUNG)"/>
    <property type="match status" value="1"/>
</dbReference>
<name>A0ABP0E0E6_9PEZI</name>
<proteinExistence type="predicted"/>
<feature type="compositionally biased region" description="Basic residues" evidence="6">
    <location>
        <begin position="363"/>
        <end position="374"/>
    </location>
</feature>
<feature type="compositionally biased region" description="Polar residues" evidence="6">
    <location>
        <begin position="234"/>
        <end position="247"/>
    </location>
</feature>
<dbReference type="PROSITE" id="PS50048">
    <property type="entry name" value="ZN2_CY6_FUNGAL_2"/>
    <property type="match status" value="1"/>
</dbReference>